<accession>A0ABR4GJ44</accession>
<protein>
    <recommendedName>
        <fullName evidence="5">Glycosyl transferase family 25 domain-containing protein</fullName>
    </recommendedName>
</protein>
<proteinExistence type="inferred from homology"/>
<sequence length="384" mass="42119">MLYAIGVLVIISLIFWSHPFASTRAAVSPDLQHTESSDHSNTITNTTLGVQKIFAISLPSRLDKRDNIVLGSSLSDFHVEFIDAITPDDINPKTYPFNWNYDHRPVEYAARRSHLNALQKTVHERLGSAIIMEDDADWDVSLKTQLQSFAIAVRALQPTDPPSHTHPNSHSKSPYGNDWDILWLGHCGIECNPSEPSFLTPNDPTIPPPHHFLPYRRDEPPQHRPNTSRLTCTITDGVCSLLYAVSLRGAQRILSALSANPSHLAADIDTGAQFDVSLGRLCGSGYIKCFAPYPALTGGYRPAEAKGKGSDINGEEGEVGRPFGGDVEGPFSHGVLFSTLMNMERLLRGEATVKATWEDVDVVEMGLGDVEVLEGSIESPVMKI</sequence>
<evidence type="ECO:0000256" key="4">
    <source>
        <dbReference type="SAM" id="SignalP"/>
    </source>
</evidence>
<keyword evidence="4" id="KW-0732">Signal</keyword>
<dbReference type="Proteomes" id="UP001610563">
    <property type="component" value="Unassembled WGS sequence"/>
</dbReference>
<reference evidence="6 7" key="1">
    <citation type="submission" date="2024-07" db="EMBL/GenBank/DDBJ databases">
        <title>Section-level genome sequencing and comparative genomics of Aspergillus sections Usti and Cavernicolus.</title>
        <authorList>
            <consortium name="Lawrence Berkeley National Laboratory"/>
            <person name="Nybo J.L."/>
            <person name="Vesth T.C."/>
            <person name="Theobald S."/>
            <person name="Frisvad J.C."/>
            <person name="Larsen T.O."/>
            <person name="Kjaerboelling I."/>
            <person name="Rothschild-Mancinelli K."/>
            <person name="Lyhne E.K."/>
            <person name="Kogle M.E."/>
            <person name="Barry K."/>
            <person name="Clum A."/>
            <person name="Na H."/>
            <person name="Ledsgaard L."/>
            <person name="Lin J."/>
            <person name="Lipzen A."/>
            <person name="Kuo A."/>
            <person name="Riley R."/>
            <person name="Mondo S."/>
            <person name="Labutti K."/>
            <person name="Haridas S."/>
            <person name="Pangalinan J."/>
            <person name="Salamov A.A."/>
            <person name="Simmons B.A."/>
            <person name="Magnuson J.K."/>
            <person name="Chen J."/>
            <person name="Drula E."/>
            <person name="Henrissat B."/>
            <person name="Wiebenga A."/>
            <person name="Lubbers R.J."/>
            <person name="Gomes A.C."/>
            <person name="Makela M.R."/>
            <person name="Stajich J."/>
            <person name="Grigoriev I.V."/>
            <person name="Mortensen U.H."/>
            <person name="De Vries R.P."/>
            <person name="Baker S.E."/>
            <person name="Andersen M.R."/>
        </authorList>
    </citation>
    <scope>NUCLEOTIDE SEQUENCE [LARGE SCALE GENOMIC DNA]</scope>
    <source>
        <strain evidence="6 7">CBS 209.92</strain>
    </source>
</reference>
<feature type="domain" description="Glycosyl transferase family 25" evidence="5">
    <location>
        <begin position="51"/>
        <end position="149"/>
    </location>
</feature>
<evidence type="ECO:0000256" key="3">
    <source>
        <dbReference type="ARBA" id="ARBA00022679"/>
    </source>
</evidence>
<evidence type="ECO:0000313" key="6">
    <source>
        <dbReference type="EMBL" id="KAL2799033.1"/>
    </source>
</evidence>
<comment type="similarity">
    <text evidence="1">Belongs to the glycosyltransferase 25 family.</text>
</comment>
<feature type="chain" id="PRO_5045517019" description="Glycosyl transferase family 25 domain-containing protein" evidence="4">
    <location>
        <begin position="26"/>
        <end position="384"/>
    </location>
</feature>
<name>A0ABR4GJ44_9EURO</name>
<dbReference type="EMBL" id="JBFTWV010000009">
    <property type="protein sequence ID" value="KAL2799033.1"/>
    <property type="molecule type" value="Genomic_DNA"/>
</dbReference>
<gene>
    <name evidence="6" type="ORF">BJX66DRAFT_333343</name>
</gene>
<keyword evidence="2" id="KW-0328">Glycosyltransferase</keyword>
<evidence type="ECO:0000313" key="7">
    <source>
        <dbReference type="Proteomes" id="UP001610563"/>
    </source>
</evidence>
<evidence type="ECO:0000259" key="5">
    <source>
        <dbReference type="Pfam" id="PF01755"/>
    </source>
</evidence>
<keyword evidence="3" id="KW-0808">Transferase</keyword>
<dbReference type="InterPro" id="IPR050757">
    <property type="entry name" value="Collagen_mod_GT25"/>
</dbReference>
<dbReference type="PANTHER" id="PTHR10730">
    <property type="entry name" value="PROCOLLAGEN-LYSINE,2-OXOGLUTARATE 5-DIOXYGENASE/GLYCOSYLTRANSFERASE 25 FAMILY MEMBER"/>
    <property type="match status" value="1"/>
</dbReference>
<dbReference type="PANTHER" id="PTHR10730:SF53">
    <property type="entry name" value="GLYCOSYLTRANSFERASE 25 FAMILY MEMBER"/>
    <property type="match status" value="1"/>
</dbReference>
<organism evidence="6 7">
    <name type="scientific">Aspergillus keveii</name>
    <dbReference type="NCBI Taxonomy" id="714993"/>
    <lineage>
        <taxon>Eukaryota</taxon>
        <taxon>Fungi</taxon>
        <taxon>Dikarya</taxon>
        <taxon>Ascomycota</taxon>
        <taxon>Pezizomycotina</taxon>
        <taxon>Eurotiomycetes</taxon>
        <taxon>Eurotiomycetidae</taxon>
        <taxon>Eurotiales</taxon>
        <taxon>Aspergillaceae</taxon>
        <taxon>Aspergillus</taxon>
        <taxon>Aspergillus subgen. Nidulantes</taxon>
    </lineage>
</organism>
<comment type="caution">
    <text evidence="6">The sequence shown here is derived from an EMBL/GenBank/DDBJ whole genome shotgun (WGS) entry which is preliminary data.</text>
</comment>
<dbReference type="Pfam" id="PF01755">
    <property type="entry name" value="Glyco_transf_25"/>
    <property type="match status" value="1"/>
</dbReference>
<keyword evidence="7" id="KW-1185">Reference proteome</keyword>
<feature type="signal peptide" evidence="4">
    <location>
        <begin position="1"/>
        <end position="25"/>
    </location>
</feature>
<evidence type="ECO:0000256" key="2">
    <source>
        <dbReference type="ARBA" id="ARBA00022676"/>
    </source>
</evidence>
<evidence type="ECO:0000256" key="1">
    <source>
        <dbReference type="ARBA" id="ARBA00006721"/>
    </source>
</evidence>
<dbReference type="CDD" id="cd06532">
    <property type="entry name" value="Glyco_transf_25"/>
    <property type="match status" value="1"/>
</dbReference>
<dbReference type="InterPro" id="IPR002654">
    <property type="entry name" value="Glyco_trans_25"/>
</dbReference>